<comment type="caution">
    <text evidence="1">The sequence shown here is derived from an EMBL/GenBank/DDBJ whole genome shotgun (WGS) entry which is preliminary data.</text>
</comment>
<keyword evidence="2" id="KW-1185">Reference proteome</keyword>
<evidence type="ECO:0000313" key="1">
    <source>
        <dbReference type="EMBL" id="KAH7997837.1"/>
    </source>
</evidence>
<reference evidence="1" key="1">
    <citation type="submission" date="2021-08" db="EMBL/GenBank/DDBJ databases">
        <title>The first chromosome-level gecko genome reveals the dynamic sex chromosomes of Neotropical dwarf geckos (Sphaerodactylidae: Sphaerodactylus).</title>
        <authorList>
            <person name="Pinto B.J."/>
            <person name="Keating S.E."/>
            <person name="Gamble T."/>
        </authorList>
    </citation>
    <scope>NUCLEOTIDE SEQUENCE</scope>
    <source>
        <strain evidence="1">TG3544</strain>
    </source>
</reference>
<proteinExistence type="predicted"/>
<dbReference type="Proteomes" id="UP000827872">
    <property type="component" value="Linkage Group LG12"/>
</dbReference>
<organism evidence="1 2">
    <name type="scientific">Sphaerodactylus townsendi</name>
    <dbReference type="NCBI Taxonomy" id="933632"/>
    <lineage>
        <taxon>Eukaryota</taxon>
        <taxon>Metazoa</taxon>
        <taxon>Chordata</taxon>
        <taxon>Craniata</taxon>
        <taxon>Vertebrata</taxon>
        <taxon>Euteleostomi</taxon>
        <taxon>Lepidosauria</taxon>
        <taxon>Squamata</taxon>
        <taxon>Bifurcata</taxon>
        <taxon>Gekkota</taxon>
        <taxon>Sphaerodactylidae</taxon>
        <taxon>Sphaerodactylus</taxon>
    </lineage>
</organism>
<protein>
    <submittedName>
        <fullName evidence="1">Uncharacterized protein</fullName>
    </submittedName>
</protein>
<evidence type="ECO:0000313" key="2">
    <source>
        <dbReference type="Proteomes" id="UP000827872"/>
    </source>
</evidence>
<dbReference type="EMBL" id="CM037625">
    <property type="protein sequence ID" value="KAH7997837.1"/>
    <property type="molecule type" value="Genomic_DNA"/>
</dbReference>
<sequence>MPIEPGTFCMQTLYHFATIISLSLLHRNKVSLYYTVEIFQHLLLEILYPKPQGIETEMLYMQHIQSEASLLMNRPSAKPCCWLWSDWQKTAKAEGKTGPSAPCLVLDIAVAQW</sequence>
<accession>A0ACB8EYP6</accession>
<gene>
    <name evidence="1" type="ORF">K3G42_009146</name>
</gene>
<name>A0ACB8EYP6_9SAUR</name>